<keyword evidence="2" id="KW-0472">Membrane</keyword>
<feature type="transmembrane region" description="Helical" evidence="2">
    <location>
        <begin position="65"/>
        <end position="82"/>
    </location>
</feature>
<feature type="transmembrane region" description="Helical" evidence="2">
    <location>
        <begin position="258"/>
        <end position="277"/>
    </location>
</feature>
<feature type="region of interest" description="Disordered" evidence="1">
    <location>
        <begin position="305"/>
        <end position="329"/>
    </location>
</feature>
<dbReference type="AlphaFoldDB" id="A0A9W8EHB6"/>
<protein>
    <recommendedName>
        <fullName evidence="5">G-protein coupled receptors family 3 profile domain-containing protein</fullName>
    </recommendedName>
</protein>
<feature type="transmembrane region" description="Helical" evidence="2">
    <location>
        <begin position="217"/>
        <end position="238"/>
    </location>
</feature>
<dbReference type="EMBL" id="JANBQF010000020">
    <property type="protein sequence ID" value="KAJ2007681.1"/>
    <property type="molecule type" value="Genomic_DNA"/>
</dbReference>
<dbReference type="OrthoDB" id="5592846at2759"/>
<evidence type="ECO:0000256" key="1">
    <source>
        <dbReference type="SAM" id="MobiDB-lite"/>
    </source>
</evidence>
<proteinExistence type="predicted"/>
<comment type="caution">
    <text evidence="3">The sequence shown here is derived from an EMBL/GenBank/DDBJ whole genome shotgun (WGS) entry which is preliminary data.</text>
</comment>
<gene>
    <name evidence="3" type="ORF">H4R26_000639</name>
</gene>
<name>A0A9W8EHB6_9FUNG</name>
<evidence type="ECO:0000256" key="2">
    <source>
        <dbReference type="SAM" id="Phobius"/>
    </source>
</evidence>
<feature type="transmembrane region" description="Helical" evidence="2">
    <location>
        <begin position="102"/>
        <end position="121"/>
    </location>
</feature>
<keyword evidence="4" id="KW-1185">Reference proteome</keyword>
<reference evidence="3" key="1">
    <citation type="submission" date="2022-07" db="EMBL/GenBank/DDBJ databases">
        <title>Phylogenomic reconstructions and comparative analyses of Kickxellomycotina fungi.</title>
        <authorList>
            <person name="Reynolds N.K."/>
            <person name="Stajich J.E."/>
            <person name="Barry K."/>
            <person name="Grigoriev I.V."/>
            <person name="Crous P."/>
            <person name="Smith M.E."/>
        </authorList>
    </citation>
    <scope>NUCLEOTIDE SEQUENCE</scope>
    <source>
        <strain evidence="3">IMI 214461</strain>
    </source>
</reference>
<feature type="transmembrane region" description="Helical" evidence="2">
    <location>
        <begin position="182"/>
        <end position="205"/>
    </location>
</feature>
<evidence type="ECO:0000313" key="4">
    <source>
        <dbReference type="Proteomes" id="UP001150907"/>
    </source>
</evidence>
<feature type="transmembrane region" description="Helical" evidence="2">
    <location>
        <begin position="31"/>
        <end position="53"/>
    </location>
</feature>
<keyword evidence="2" id="KW-0812">Transmembrane</keyword>
<dbReference type="Proteomes" id="UP001150907">
    <property type="component" value="Unassembled WGS sequence"/>
</dbReference>
<sequence>MAFPDAAFEDQRAAFAQSMGVKLDKRTGADVATVAVVCTIYFINMLAVITMIWNRNYPPLKAKCVPLLASMFVAMGLCFVGDFEANGHVQLSGSGLSNCRGIGIWVHLVLGFCAISGMCALRSLMLYQVFCRNLPCRGLKFYLPIAAYLTLIFTYGIVTMAVNEKNAVYYFPELDLCAADTPYKTATVVLVWVTQGAVLVSYWFIRNIRSSFNESREMAFVTAASLTGLISTTIIQYVVPTYPLLLPYRMTMSYVTQLAINTTWWGMFAIPLFNCLFRRQKYLTEWTAKLRQDGMQREYRVDSSVGMQPIPDNAAPKTRPSFAHKESDNNNFYYSNESGTRLCAPSDSYSETGHISGHESAEDTQITCPAASSTNNARQLV</sequence>
<evidence type="ECO:0000313" key="3">
    <source>
        <dbReference type="EMBL" id="KAJ2007681.1"/>
    </source>
</evidence>
<keyword evidence="2" id="KW-1133">Transmembrane helix</keyword>
<accession>A0A9W8EHB6</accession>
<evidence type="ECO:0008006" key="5">
    <source>
        <dbReference type="Google" id="ProtNLM"/>
    </source>
</evidence>
<feature type="transmembrane region" description="Helical" evidence="2">
    <location>
        <begin position="141"/>
        <end position="162"/>
    </location>
</feature>
<organism evidence="3 4">
    <name type="scientific">Coemansia thaxteri</name>
    <dbReference type="NCBI Taxonomy" id="2663907"/>
    <lineage>
        <taxon>Eukaryota</taxon>
        <taxon>Fungi</taxon>
        <taxon>Fungi incertae sedis</taxon>
        <taxon>Zoopagomycota</taxon>
        <taxon>Kickxellomycotina</taxon>
        <taxon>Kickxellomycetes</taxon>
        <taxon>Kickxellales</taxon>
        <taxon>Kickxellaceae</taxon>
        <taxon>Coemansia</taxon>
    </lineage>
</organism>